<dbReference type="AlphaFoldDB" id="A0AAD2D6K1"/>
<keyword evidence="1" id="KW-0472">Membrane</keyword>
<feature type="transmembrane region" description="Helical" evidence="1">
    <location>
        <begin position="21"/>
        <end position="37"/>
    </location>
</feature>
<protein>
    <submittedName>
        <fullName evidence="2">Uncharacterized protein</fullName>
    </submittedName>
</protein>
<reference evidence="2" key="1">
    <citation type="submission" date="2023-07" db="EMBL/GenBank/DDBJ databases">
        <authorList>
            <consortium name="AG Swart"/>
            <person name="Singh M."/>
            <person name="Singh A."/>
            <person name="Seah K."/>
            <person name="Emmerich C."/>
        </authorList>
    </citation>
    <scope>NUCLEOTIDE SEQUENCE</scope>
    <source>
        <strain evidence="2">DP1</strain>
    </source>
</reference>
<keyword evidence="3" id="KW-1185">Reference proteome</keyword>
<feature type="transmembrane region" description="Helical" evidence="1">
    <location>
        <begin position="81"/>
        <end position="99"/>
    </location>
</feature>
<gene>
    <name evidence="2" type="ORF">ECRASSUSDP1_LOCUS22942</name>
</gene>
<dbReference type="Proteomes" id="UP001295684">
    <property type="component" value="Unassembled WGS sequence"/>
</dbReference>
<name>A0AAD2D6K1_EUPCR</name>
<evidence type="ECO:0000313" key="3">
    <source>
        <dbReference type="Proteomes" id="UP001295684"/>
    </source>
</evidence>
<keyword evidence="1" id="KW-1133">Transmembrane helix</keyword>
<comment type="caution">
    <text evidence="2">The sequence shown here is derived from an EMBL/GenBank/DDBJ whole genome shotgun (WGS) entry which is preliminary data.</text>
</comment>
<evidence type="ECO:0000313" key="2">
    <source>
        <dbReference type="EMBL" id="CAI2381486.1"/>
    </source>
</evidence>
<evidence type="ECO:0000256" key="1">
    <source>
        <dbReference type="SAM" id="Phobius"/>
    </source>
</evidence>
<keyword evidence="1" id="KW-0812">Transmembrane</keyword>
<dbReference type="EMBL" id="CAMPGE010023564">
    <property type="protein sequence ID" value="CAI2381486.1"/>
    <property type="molecule type" value="Genomic_DNA"/>
</dbReference>
<sequence>MVPWLRLRKDRNISKFTRLSPKILMIVIIVVCNSYAMRNFHLGPPENRLDLVNRGGTSHYTGRLQIKAMAHNHIGIKNSHILTLLTAALTICLFIFLMLKCVEMSNYARVELKKSRKHERIRKANRINEKLCQLGIYRPVNQR</sequence>
<accession>A0AAD2D6K1</accession>
<organism evidence="2 3">
    <name type="scientific">Euplotes crassus</name>
    <dbReference type="NCBI Taxonomy" id="5936"/>
    <lineage>
        <taxon>Eukaryota</taxon>
        <taxon>Sar</taxon>
        <taxon>Alveolata</taxon>
        <taxon>Ciliophora</taxon>
        <taxon>Intramacronucleata</taxon>
        <taxon>Spirotrichea</taxon>
        <taxon>Hypotrichia</taxon>
        <taxon>Euplotida</taxon>
        <taxon>Euplotidae</taxon>
        <taxon>Moneuplotes</taxon>
    </lineage>
</organism>
<proteinExistence type="predicted"/>